<dbReference type="KEGG" id="tma:TM1025"/>
<proteinExistence type="predicted"/>
<evidence type="ECO:0000313" key="2">
    <source>
        <dbReference type="Proteomes" id="UP000008183"/>
    </source>
</evidence>
<dbReference type="Proteomes" id="UP000008183">
    <property type="component" value="Chromosome"/>
</dbReference>
<dbReference type="KEGG" id="tmm:Tmari_1027"/>
<accession>Q9X0B5</accession>
<gene>
    <name evidence="1" type="ordered locus">TM_1025</name>
</gene>
<dbReference type="PIR" id="H72302">
    <property type="entry name" value="H72302"/>
</dbReference>
<protein>
    <submittedName>
        <fullName evidence="1">Uncharacterized protein</fullName>
    </submittedName>
</protein>
<organism evidence="1 2">
    <name type="scientific">Thermotoga maritima (strain ATCC 43589 / DSM 3109 / JCM 10099 / NBRC 100826 / MSB8)</name>
    <dbReference type="NCBI Taxonomy" id="243274"/>
    <lineage>
        <taxon>Bacteria</taxon>
        <taxon>Thermotogati</taxon>
        <taxon>Thermotogota</taxon>
        <taxon>Thermotogae</taxon>
        <taxon>Thermotogales</taxon>
        <taxon>Thermotogaceae</taxon>
        <taxon>Thermotoga</taxon>
    </lineage>
</organism>
<dbReference type="KEGG" id="tmw:THMA_1046"/>
<evidence type="ECO:0000313" key="1">
    <source>
        <dbReference type="EMBL" id="AAD36102.1"/>
    </source>
</evidence>
<reference evidence="1 2" key="1">
    <citation type="journal article" date="1999" name="Nature">
        <title>Evidence for lateral gene transfer between Archaea and Bacteria from genome sequence of Thermotoga maritima.</title>
        <authorList>
            <person name="Nelson K.E."/>
            <person name="Clayton R.A."/>
            <person name="Gill S.R."/>
            <person name="Gwinn M.L."/>
            <person name="Dodson R.J."/>
            <person name="Haft D.H."/>
            <person name="Hickey E.K."/>
            <person name="Peterson J.D."/>
            <person name="Nelson W.C."/>
            <person name="Ketchum K.A."/>
            <person name="McDonald L."/>
            <person name="Utterback T.R."/>
            <person name="Malek J.A."/>
            <person name="Linher K.D."/>
            <person name="Garrett M.M."/>
            <person name="Stewart A.M."/>
            <person name="Cotton M.D."/>
            <person name="Pratt M.S."/>
            <person name="Phillips C.A."/>
            <person name="Richardson D."/>
            <person name="Heidelberg J."/>
            <person name="Sutton G.G."/>
            <person name="Fleischmann R.D."/>
            <person name="White O."/>
            <person name="Salzberg S.L."/>
            <person name="Smith H.O."/>
            <person name="Venter J.C."/>
            <person name="Fraser C.M."/>
        </authorList>
    </citation>
    <scope>NUCLEOTIDE SEQUENCE [LARGE SCALE GENOMIC DNA]</scope>
    <source>
        <strain evidence="2">ATCC 43589 / DSM 3109 / JCM 10099 / NBRC 100826 / MSB8</strain>
    </source>
</reference>
<dbReference type="EnsemblBacteria" id="AAD36102">
    <property type="protein sequence ID" value="AAD36102"/>
    <property type="gene ID" value="TM_1025"/>
</dbReference>
<keyword evidence="2" id="KW-1185">Reference proteome</keyword>
<dbReference type="PATRIC" id="fig|243274.17.peg.1025"/>
<sequence>MRQKPSPSLWFPERKLTNENLARKNHPVFDFL</sequence>
<name>Q9X0B5_THEMA</name>
<dbReference type="EMBL" id="AE000512">
    <property type="protein sequence ID" value="AAD36102.1"/>
    <property type="molecule type" value="Genomic_DNA"/>
</dbReference>
<dbReference type="InParanoid" id="Q9X0B5"/>
<dbReference type="AlphaFoldDB" id="Q9X0B5"/>